<reference evidence="2 3" key="1">
    <citation type="submission" date="2019-01" db="EMBL/GenBank/DDBJ databases">
        <authorList>
            <person name="B I."/>
            <person name="Ch S."/>
            <person name="Ch V.R."/>
        </authorList>
    </citation>
    <scope>NUCLEOTIDE SEQUENCE [LARGE SCALE GENOMIC DNA]</scope>
    <source>
        <strain evidence="2 3">JC507</strain>
    </source>
</reference>
<dbReference type="EMBL" id="SDLV01000061">
    <property type="protein sequence ID" value="THV56059.1"/>
    <property type="molecule type" value="Genomic_DNA"/>
</dbReference>
<comment type="caution">
    <text evidence="2">The sequence shown here is derived from an EMBL/GenBank/DDBJ whole genome shotgun (WGS) entry which is preliminary data.</text>
</comment>
<keyword evidence="1" id="KW-1133">Transmembrane helix</keyword>
<feature type="transmembrane region" description="Helical" evidence="1">
    <location>
        <begin position="46"/>
        <end position="65"/>
    </location>
</feature>
<dbReference type="RefSeq" id="WP_136523209.1">
    <property type="nucleotide sequence ID" value="NZ_SDLV01000061.1"/>
</dbReference>
<proteinExistence type="predicted"/>
<dbReference type="Proteomes" id="UP000306038">
    <property type="component" value="Unassembled WGS sequence"/>
</dbReference>
<sequence>MRIYLTSFLLSLIIMLSSTVVNYNIIDCLDPPVPSDGHHYMPNENIANSLFLSFVLGAVVFISAVRIQRQPYRK</sequence>
<gene>
    <name evidence="2" type="ORF">EK417_20495</name>
</gene>
<evidence type="ECO:0000313" key="2">
    <source>
        <dbReference type="EMBL" id="THV56059.1"/>
    </source>
</evidence>
<keyword evidence="1" id="KW-0812">Transmembrane</keyword>
<organism evidence="2 3">
    <name type="scientific">Chryseobacterium candidae</name>
    <dbReference type="NCBI Taxonomy" id="1978493"/>
    <lineage>
        <taxon>Bacteria</taxon>
        <taxon>Pseudomonadati</taxon>
        <taxon>Bacteroidota</taxon>
        <taxon>Flavobacteriia</taxon>
        <taxon>Flavobacteriales</taxon>
        <taxon>Weeksellaceae</taxon>
        <taxon>Chryseobacterium group</taxon>
        <taxon>Chryseobacterium</taxon>
    </lineage>
</organism>
<evidence type="ECO:0008006" key="4">
    <source>
        <dbReference type="Google" id="ProtNLM"/>
    </source>
</evidence>
<keyword evidence="3" id="KW-1185">Reference proteome</keyword>
<accession>A0ABY2R448</accession>
<evidence type="ECO:0000313" key="3">
    <source>
        <dbReference type="Proteomes" id="UP000306038"/>
    </source>
</evidence>
<protein>
    <recommendedName>
        <fullName evidence="4">Signal peptidase</fullName>
    </recommendedName>
</protein>
<evidence type="ECO:0000256" key="1">
    <source>
        <dbReference type="SAM" id="Phobius"/>
    </source>
</evidence>
<name>A0ABY2R448_9FLAO</name>
<keyword evidence="1" id="KW-0472">Membrane</keyword>